<keyword evidence="3" id="KW-0732">Signal</keyword>
<dbReference type="InterPro" id="IPR015321">
    <property type="entry name" value="TypeI_recpt_CBD"/>
</dbReference>
<evidence type="ECO:0000256" key="5">
    <source>
        <dbReference type="ARBA" id="ARBA00023136"/>
    </source>
</evidence>
<evidence type="ECO:0000256" key="4">
    <source>
        <dbReference type="ARBA" id="ARBA00022989"/>
    </source>
</evidence>
<dbReference type="GO" id="GO:0030222">
    <property type="term" value="P:eosinophil differentiation"/>
    <property type="evidence" value="ECO:0007669"/>
    <property type="project" value="Ensembl"/>
</dbReference>
<keyword evidence="7" id="KW-0325">Glycoprotein</keyword>
<dbReference type="PROSITE" id="PS01356">
    <property type="entry name" value="HEMATOPO_REC_S_F2"/>
    <property type="match status" value="1"/>
</dbReference>
<dbReference type="OrthoDB" id="9890439at2759"/>
<dbReference type="InterPro" id="IPR013783">
    <property type="entry name" value="Ig-like_fold"/>
</dbReference>
<evidence type="ECO:0000256" key="7">
    <source>
        <dbReference type="ARBA" id="ARBA00023180"/>
    </source>
</evidence>
<dbReference type="PANTHER" id="PTHR23037:SF46">
    <property type="entry name" value="INTERLEUKIN 5 RECEPTOR SUBUNIT ALPHA"/>
    <property type="match status" value="1"/>
</dbReference>
<dbReference type="GeneTree" id="ENSGT00940000160890"/>
<dbReference type="SUPFAM" id="SSF49265">
    <property type="entry name" value="Fibronectin type III"/>
    <property type="match status" value="2"/>
</dbReference>
<feature type="domain" description="Type I cytokine receptor cytokine-binding" evidence="9">
    <location>
        <begin position="127"/>
        <end position="231"/>
    </location>
</feature>
<evidence type="ECO:0000256" key="8">
    <source>
        <dbReference type="SAM" id="Phobius"/>
    </source>
</evidence>
<keyword evidence="4 8" id="KW-1133">Transmembrane helix</keyword>
<dbReference type="AlphaFoldDB" id="A0A8D2E448"/>
<evidence type="ECO:0000256" key="2">
    <source>
        <dbReference type="ARBA" id="ARBA00022692"/>
    </source>
</evidence>
<name>A0A8D2E448_SCIVU</name>
<sequence length="429" mass="47245">LVPYILTTVCVQPNTVLLSILSTVSLLPPVNFTIEVTGLAQVLLRWEPNPEQEPRLANLEYHVKINAPQPDDYETGITQSTFAVPLHQGLSASVQTILQGGPFPLASSWVSAELPAPPGSPGTSVTNLTCITNTVAGPTHRRPYQVSLRCSWRAGAAAPGDTQYSLYYRYGPWTEECREYSTDETRRNTACWFPRTSISSKGHDWLAVRVNGSSRRAAIRPLDRLFAVQAIAQANPPANVTAQIQGTHLSIQWDKPFSAFPHHCFDYEVKIYNTKKDYLISSNAFLSVVDAVSEYSVQVRAAVSAACRAAGLWSPWSRPVYVGSEERKPLMEWVLILLTVAICVALLTCSLLCSTCHLWARLFPPVPAPKSNIKDLLVTAHCEVILTVLELRHGGPGFLCMGGSLAGLYLWFPGSRQSHTVMILLDDKF</sequence>
<accession>A0A8D2E448</accession>
<keyword evidence="5 8" id="KW-0472">Membrane</keyword>
<dbReference type="InterPro" id="IPR036116">
    <property type="entry name" value="FN3_sf"/>
</dbReference>
<dbReference type="GO" id="GO:0009897">
    <property type="term" value="C:external side of plasma membrane"/>
    <property type="evidence" value="ECO:0007669"/>
    <property type="project" value="TreeGrafter"/>
</dbReference>
<protein>
    <submittedName>
        <fullName evidence="10">Interleukin 5 receptor subunit alpha</fullName>
    </submittedName>
</protein>
<evidence type="ECO:0000256" key="1">
    <source>
        <dbReference type="ARBA" id="ARBA00004479"/>
    </source>
</evidence>
<dbReference type="InterPro" id="IPR003532">
    <property type="entry name" value="Short_hematopoietin_rcpt_2_CS"/>
</dbReference>
<evidence type="ECO:0000259" key="9">
    <source>
        <dbReference type="Pfam" id="PF09240"/>
    </source>
</evidence>
<dbReference type="Pfam" id="PF09240">
    <property type="entry name" value="IL6Ra-bind"/>
    <property type="match status" value="1"/>
</dbReference>
<evidence type="ECO:0000313" key="10">
    <source>
        <dbReference type="Ensembl" id="ENSSVLP00005032991.1"/>
    </source>
</evidence>
<dbReference type="PANTHER" id="PTHR23037">
    <property type="entry name" value="CYTOKINE RECEPTOR"/>
    <property type="match status" value="1"/>
</dbReference>
<reference evidence="10" key="2">
    <citation type="submission" date="2025-09" db="UniProtKB">
        <authorList>
            <consortium name="Ensembl"/>
        </authorList>
    </citation>
    <scope>IDENTIFICATION</scope>
</reference>
<evidence type="ECO:0000256" key="6">
    <source>
        <dbReference type="ARBA" id="ARBA00023170"/>
    </source>
</evidence>
<feature type="transmembrane region" description="Helical" evidence="8">
    <location>
        <begin position="333"/>
        <end position="360"/>
    </location>
</feature>
<dbReference type="Proteomes" id="UP000694564">
    <property type="component" value="Chromosome 19"/>
</dbReference>
<keyword evidence="2 8" id="KW-0812">Transmembrane</keyword>
<dbReference type="GO" id="GO:0032674">
    <property type="term" value="P:regulation of interleukin-5 production"/>
    <property type="evidence" value="ECO:0007669"/>
    <property type="project" value="Ensembl"/>
</dbReference>
<dbReference type="GO" id="GO:0002437">
    <property type="term" value="P:inflammatory response to antigenic stimulus"/>
    <property type="evidence" value="ECO:0007669"/>
    <property type="project" value="Ensembl"/>
</dbReference>
<dbReference type="FunFam" id="2.60.40.10:FF:000741">
    <property type="entry name" value="Interleukin 5 receptor subunit alpha"/>
    <property type="match status" value="1"/>
</dbReference>
<dbReference type="FunFam" id="2.60.40.10:FF:000818">
    <property type="entry name" value="Interleukin 5 receptor subunit alpha"/>
    <property type="match status" value="1"/>
</dbReference>
<dbReference type="Ensembl" id="ENSSVLT00005036570.1">
    <property type="protein sequence ID" value="ENSSVLP00005032991.1"/>
    <property type="gene ID" value="ENSSVLG00005025823.1"/>
</dbReference>
<comment type="subcellular location">
    <subcellularLocation>
        <location evidence="1">Membrane</location>
        <topology evidence="1">Single-pass type I membrane protein</topology>
    </subcellularLocation>
</comment>
<dbReference type="GO" id="GO:0004914">
    <property type="term" value="F:interleukin-5 receptor activity"/>
    <property type="evidence" value="ECO:0007669"/>
    <property type="project" value="Ensembl"/>
</dbReference>
<reference evidence="10" key="1">
    <citation type="submission" date="2025-08" db="UniProtKB">
        <authorList>
            <consortium name="Ensembl"/>
        </authorList>
    </citation>
    <scope>IDENTIFICATION</scope>
</reference>
<proteinExistence type="predicted"/>
<evidence type="ECO:0000313" key="11">
    <source>
        <dbReference type="Proteomes" id="UP000694564"/>
    </source>
</evidence>
<evidence type="ECO:0000256" key="3">
    <source>
        <dbReference type="ARBA" id="ARBA00022729"/>
    </source>
</evidence>
<dbReference type="Gene3D" id="2.60.40.10">
    <property type="entry name" value="Immunoglobulins"/>
    <property type="match status" value="3"/>
</dbReference>
<organism evidence="10 11">
    <name type="scientific">Sciurus vulgaris</name>
    <name type="common">Eurasian red squirrel</name>
    <dbReference type="NCBI Taxonomy" id="55149"/>
    <lineage>
        <taxon>Eukaryota</taxon>
        <taxon>Metazoa</taxon>
        <taxon>Chordata</taxon>
        <taxon>Craniata</taxon>
        <taxon>Vertebrata</taxon>
        <taxon>Euteleostomi</taxon>
        <taxon>Mammalia</taxon>
        <taxon>Eutheria</taxon>
        <taxon>Euarchontoglires</taxon>
        <taxon>Glires</taxon>
        <taxon>Rodentia</taxon>
        <taxon>Sciuromorpha</taxon>
        <taxon>Sciuridae</taxon>
        <taxon>Sciurinae</taxon>
        <taxon>Sciurini</taxon>
        <taxon>Sciurus</taxon>
    </lineage>
</organism>
<keyword evidence="6" id="KW-0675">Receptor</keyword>
<gene>
    <name evidence="10" type="primary">IL5RA</name>
</gene>
<keyword evidence="11" id="KW-1185">Reference proteome</keyword>